<gene>
    <name evidence="5" type="primary">lapA</name>
    <name evidence="7" type="ORF">SAMN04488540_11250</name>
</gene>
<comment type="caution">
    <text evidence="5">Lacks conserved residue(s) required for the propagation of feature annotation.</text>
</comment>
<dbReference type="GO" id="GO:0005886">
    <property type="term" value="C:plasma membrane"/>
    <property type="evidence" value="ECO:0007669"/>
    <property type="project" value="UniProtKB-SubCell"/>
</dbReference>
<keyword evidence="2 5" id="KW-0812">Transmembrane</keyword>
<evidence type="ECO:0000259" key="6">
    <source>
        <dbReference type="Pfam" id="PF06305"/>
    </source>
</evidence>
<organism evidence="7 8">
    <name type="scientific">Ferrimonas sediminum</name>
    <dbReference type="NCBI Taxonomy" id="718193"/>
    <lineage>
        <taxon>Bacteria</taxon>
        <taxon>Pseudomonadati</taxon>
        <taxon>Pseudomonadota</taxon>
        <taxon>Gammaproteobacteria</taxon>
        <taxon>Alteromonadales</taxon>
        <taxon>Ferrimonadaceae</taxon>
        <taxon>Ferrimonas</taxon>
    </lineage>
</organism>
<dbReference type="InterPro" id="IPR010445">
    <property type="entry name" value="LapA_dom"/>
</dbReference>
<evidence type="ECO:0000313" key="8">
    <source>
        <dbReference type="Proteomes" id="UP000199527"/>
    </source>
</evidence>
<evidence type="ECO:0000256" key="4">
    <source>
        <dbReference type="ARBA" id="ARBA00023136"/>
    </source>
</evidence>
<comment type="function">
    <text evidence="5">Involved in the assembly of lipopolysaccharide (LPS).</text>
</comment>
<protein>
    <recommendedName>
        <fullName evidence="5">Probable lipopolysaccharide assembly protein A</fullName>
    </recommendedName>
</protein>
<keyword evidence="4 5" id="KW-0472">Membrane</keyword>
<name>A0A1G8W064_9GAMM</name>
<evidence type="ECO:0000256" key="1">
    <source>
        <dbReference type="ARBA" id="ARBA00022475"/>
    </source>
</evidence>
<accession>A0A1G8W064</accession>
<dbReference type="HAMAP" id="MF_01948">
    <property type="entry name" value="LPS_assembly_LapA"/>
    <property type="match status" value="1"/>
</dbReference>
<dbReference type="InterPro" id="IPR032906">
    <property type="entry name" value="LapA"/>
</dbReference>
<dbReference type="RefSeq" id="WP_090366256.1">
    <property type="nucleotide sequence ID" value="NZ_FNEM01000012.1"/>
</dbReference>
<dbReference type="Pfam" id="PF06305">
    <property type="entry name" value="LapA_dom"/>
    <property type="match status" value="1"/>
</dbReference>
<sequence>MKALLITALVAVFFLVAMAFGARNDQLVTLNYFIARGEFSLPMVLAVTFFGGFLISWLITMLLMVRQRFKLNRVTAKNHQLEKRLAELESIDTDA</sequence>
<comment type="subcellular location">
    <subcellularLocation>
        <location evidence="5">Cell inner membrane</location>
        <topology evidence="5">Single-pass membrane protein</topology>
    </subcellularLocation>
</comment>
<evidence type="ECO:0000313" key="7">
    <source>
        <dbReference type="EMBL" id="SDJ71649.1"/>
    </source>
</evidence>
<evidence type="ECO:0000256" key="5">
    <source>
        <dbReference type="HAMAP-Rule" id="MF_01948"/>
    </source>
</evidence>
<dbReference type="AlphaFoldDB" id="A0A1G8W064"/>
<dbReference type="GO" id="GO:0008653">
    <property type="term" value="P:lipopolysaccharide metabolic process"/>
    <property type="evidence" value="ECO:0007669"/>
    <property type="project" value="InterPro"/>
</dbReference>
<keyword evidence="3 5" id="KW-1133">Transmembrane helix</keyword>
<comment type="similarity">
    <text evidence="5">Belongs to the LapA family.</text>
</comment>
<dbReference type="OrthoDB" id="7064015at2"/>
<evidence type="ECO:0000256" key="2">
    <source>
        <dbReference type="ARBA" id="ARBA00022692"/>
    </source>
</evidence>
<proteinExistence type="inferred from homology"/>
<keyword evidence="8" id="KW-1185">Reference proteome</keyword>
<feature type="domain" description="Lipopolysaccharide assembly protein A" evidence="6">
    <location>
        <begin position="24"/>
        <end position="85"/>
    </location>
</feature>
<keyword evidence="1 5" id="KW-1003">Cell membrane</keyword>
<dbReference type="Proteomes" id="UP000199527">
    <property type="component" value="Unassembled WGS sequence"/>
</dbReference>
<evidence type="ECO:0000256" key="3">
    <source>
        <dbReference type="ARBA" id="ARBA00022989"/>
    </source>
</evidence>
<dbReference type="EMBL" id="FNEM01000012">
    <property type="protein sequence ID" value="SDJ71649.1"/>
    <property type="molecule type" value="Genomic_DNA"/>
</dbReference>
<keyword evidence="5" id="KW-0997">Cell inner membrane</keyword>
<feature type="transmembrane region" description="Helical" evidence="5">
    <location>
        <begin position="43"/>
        <end position="65"/>
    </location>
</feature>
<reference evidence="8" key="1">
    <citation type="submission" date="2016-10" db="EMBL/GenBank/DDBJ databases">
        <authorList>
            <person name="Varghese N."/>
            <person name="Submissions S."/>
        </authorList>
    </citation>
    <scope>NUCLEOTIDE SEQUENCE [LARGE SCALE GENOMIC DNA]</scope>
    <source>
        <strain evidence="8">DSM 23317</strain>
    </source>
</reference>